<sequence>MPVPRRAARDVPDVQILVLEELDRNFIYHVETSFRNRGLRVDVLALGPRIPLDAAVQRQISEGVLAVVRLSRPSQLSRKIPLQVFDRSAAVDNVRSNGILIATQWPAHLFPPTAYGVPALPSATMPHTQAPPPLASQPNLANLISTLDAPTLQSLLSALQQRPPVQVAQHPFPATNHPHAAPDLASLLSSATRQPILTNPQQSFSSQPFPLQAPNVPAVSDPNLLSLLAKGLGAQQPQNQAGVPPHVQNIMSQLGKWKQ</sequence>
<dbReference type="InterPro" id="IPR052600">
    <property type="entry name" value="Nuc_rcpt_coact/corep"/>
</dbReference>
<dbReference type="SUPFAM" id="SSF52954">
    <property type="entry name" value="Class II aaRS ABD-related"/>
    <property type="match status" value="1"/>
</dbReference>
<comment type="caution">
    <text evidence="1">The sequence shown here is derived from an EMBL/GenBank/DDBJ whole genome shotgun (WGS) entry which is preliminary data.</text>
</comment>
<dbReference type="VEuPathDB" id="FungiDB:P175DRAFT_0512173"/>
<keyword evidence="2" id="KW-1185">Reference proteome</keyword>
<accession>A0A0F8UFH3</accession>
<dbReference type="AlphaFoldDB" id="A0A0F8UFH3"/>
<proteinExistence type="predicted"/>
<dbReference type="InterPro" id="IPR036621">
    <property type="entry name" value="Anticodon-bd_dom_sf"/>
</dbReference>
<evidence type="ECO:0000313" key="1">
    <source>
        <dbReference type="EMBL" id="KKK18454.1"/>
    </source>
</evidence>
<gene>
    <name evidence="1" type="ORF">AOCH_003766</name>
</gene>
<evidence type="ECO:0000313" key="2">
    <source>
        <dbReference type="Proteomes" id="UP000034947"/>
    </source>
</evidence>
<dbReference type="Proteomes" id="UP000034947">
    <property type="component" value="Unassembled WGS sequence"/>
</dbReference>
<dbReference type="EMBL" id="JYKN01001917">
    <property type="protein sequence ID" value="KKK18454.1"/>
    <property type="molecule type" value="Genomic_DNA"/>
</dbReference>
<dbReference type="OrthoDB" id="10044938at2759"/>
<reference evidence="1 2" key="1">
    <citation type="submission" date="2015-02" db="EMBL/GenBank/DDBJ databases">
        <title>Draft Genome Sequences of Two Closely-Related Aflatoxigenic Aspergillus Species Obtained from the Cote d'Ivoire.</title>
        <authorList>
            <person name="Moore G.G."/>
            <person name="Beltz S.B."/>
            <person name="Mack B.M."/>
        </authorList>
    </citation>
    <scope>NUCLEOTIDE SEQUENCE [LARGE SCALE GENOMIC DNA]</scope>
    <source>
        <strain evidence="1 2">SRRC1432</strain>
    </source>
</reference>
<dbReference type="PANTHER" id="PTHR23295">
    <property type="entry name" value="NUCLEAR RECEPTOR COACTIVATOR 5-RELATED"/>
    <property type="match status" value="1"/>
</dbReference>
<organism evidence="1 2">
    <name type="scientific">Aspergillus ochraceoroseus</name>
    <dbReference type="NCBI Taxonomy" id="138278"/>
    <lineage>
        <taxon>Eukaryota</taxon>
        <taxon>Fungi</taxon>
        <taxon>Dikarya</taxon>
        <taxon>Ascomycota</taxon>
        <taxon>Pezizomycotina</taxon>
        <taxon>Eurotiomycetes</taxon>
        <taxon>Eurotiomycetidae</taxon>
        <taxon>Eurotiales</taxon>
        <taxon>Aspergillaceae</taxon>
        <taxon>Aspergillus</taxon>
        <taxon>Aspergillus subgen. Nidulantes</taxon>
    </lineage>
</organism>
<dbReference type="Gene3D" id="3.40.50.800">
    <property type="entry name" value="Anticodon-binding domain"/>
    <property type="match status" value="1"/>
</dbReference>
<protein>
    <submittedName>
        <fullName evidence="1">Uncharacterized protein</fullName>
    </submittedName>
</protein>
<name>A0A0F8UFH3_9EURO</name>
<dbReference type="PANTHER" id="PTHR23295:SF6">
    <property type="entry name" value="NEOSIN, ISOFORM A"/>
    <property type="match status" value="1"/>
</dbReference>